<dbReference type="AlphaFoldDB" id="A0A852WL52"/>
<proteinExistence type="predicted"/>
<dbReference type="Proteomes" id="UP000573599">
    <property type="component" value="Unassembled WGS sequence"/>
</dbReference>
<name>A0A852WL52_9MICO</name>
<protein>
    <submittedName>
        <fullName evidence="2">Uncharacterized protein</fullName>
    </submittedName>
</protein>
<reference evidence="2 3" key="1">
    <citation type="submission" date="2020-07" db="EMBL/GenBank/DDBJ databases">
        <title>Sequencing the genomes of 1000 actinobacteria strains.</title>
        <authorList>
            <person name="Klenk H.-P."/>
        </authorList>
    </citation>
    <scope>NUCLEOTIDE SEQUENCE [LARGE SCALE GENOMIC DNA]</scope>
    <source>
        <strain evidence="2 3">DSM 23987</strain>
    </source>
</reference>
<dbReference type="EMBL" id="JACCAB010000001">
    <property type="protein sequence ID" value="NYG07494.1"/>
    <property type="molecule type" value="Genomic_DNA"/>
</dbReference>
<evidence type="ECO:0000313" key="3">
    <source>
        <dbReference type="Proteomes" id="UP000573599"/>
    </source>
</evidence>
<organism evidence="2 3">
    <name type="scientific">Pedococcus badiiscoriae</name>
    <dbReference type="NCBI Taxonomy" id="642776"/>
    <lineage>
        <taxon>Bacteria</taxon>
        <taxon>Bacillati</taxon>
        <taxon>Actinomycetota</taxon>
        <taxon>Actinomycetes</taxon>
        <taxon>Micrococcales</taxon>
        <taxon>Intrasporangiaceae</taxon>
        <taxon>Pedococcus</taxon>
    </lineage>
</organism>
<dbReference type="RefSeq" id="WP_337795107.1">
    <property type="nucleotide sequence ID" value="NZ_JACCAB010000001.1"/>
</dbReference>
<keyword evidence="3" id="KW-1185">Reference proteome</keyword>
<evidence type="ECO:0000256" key="1">
    <source>
        <dbReference type="SAM" id="Coils"/>
    </source>
</evidence>
<evidence type="ECO:0000313" key="2">
    <source>
        <dbReference type="EMBL" id="NYG07494.1"/>
    </source>
</evidence>
<accession>A0A852WL52</accession>
<keyword evidence="1" id="KW-0175">Coiled coil</keyword>
<feature type="coiled-coil region" evidence="1">
    <location>
        <begin position="8"/>
        <end position="35"/>
    </location>
</feature>
<comment type="caution">
    <text evidence="2">The sequence shown here is derived from an EMBL/GenBank/DDBJ whole genome shotgun (WGS) entry which is preliminary data.</text>
</comment>
<gene>
    <name evidence="2" type="ORF">BJ986_001981</name>
</gene>
<sequence>MDDEAARRRAERAEKADYHVEADRLRRERESAKAQVLVDRFVVRAREAGLPTEELTARPWSGGGRYRTGVLGWYLRRDRSIGVGIDGGYYVLVVAPHRFGRWRVVPIEPTPPPLQVGAGARDGESIALDALLDLRLQWPPGED</sequence>